<dbReference type="Gene3D" id="3.40.50.720">
    <property type="entry name" value="NAD(P)-binding Rossmann-like Domain"/>
    <property type="match status" value="1"/>
</dbReference>
<dbReference type="EMBL" id="PYAL01000002">
    <property type="protein sequence ID" value="RXN91179.1"/>
    <property type="molecule type" value="Genomic_DNA"/>
</dbReference>
<dbReference type="GO" id="GO:0016491">
    <property type="term" value="F:oxidoreductase activity"/>
    <property type="evidence" value="ECO:0007669"/>
    <property type="project" value="UniProtKB-KW"/>
</dbReference>
<feature type="domain" description="Pyrroline-5-carboxylate reductase catalytic N-terminal" evidence="2">
    <location>
        <begin position="2"/>
        <end position="94"/>
    </location>
</feature>
<dbReference type="Pfam" id="PF03807">
    <property type="entry name" value="F420_oxidored"/>
    <property type="match status" value="1"/>
</dbReference>
<evidence type="ECO:0000313" key="3">
    <source>
        <dbReference type="EMBL" id="RXN91179.1"/>
    </source>
</evidence>
<dbReference type="Proteomes" id="UP000290849">
    <property type="component" value="Unassembled WGS sequence"/>
</dbReference>
<keyword evidence="1" id="KW-0560">Oxidoreductase</keyword>
<dbReference type="RefSeq" id="WP_129149731.1">
    <property type="nucleotide sequence ID" value="NZ_JBHSDO010000013.1"/>
</dbReference>
<proteinExistence type="predicted"/>
<dbReference type="InterPro" id="IPR036291">
    <property type="entry name" value="NAD(P)-bd_dom_sf"/>
</dbReference>
<dbReference type="AlphaFoldDB" id="A0A4V1MSD3"/>
<dbReference type="PANTHER" id="PTHR14239">
    <property type="entry name" value="DUDULIN-RELATED"/>
    <property type="match status" value="1"/>
</dbReference>
<sequence>MKIGILNAGNVGSRLARAWATAGHDLVIAKDGEDRKIAPLLAELGDRARLGTIREAAEFGEAVLFSVYWPRVDAIVSEVGDALDGKTVIETMNPLGVTANFQHFHELDFMRDNSTSEVLQQRLSKARIVKAFNLLGSPLLEAAAWSKSPVQPNVFYVSDDASAAQVTRGLIADAGFRPINAGPLKGARQLEQAGILLHHIAEHEYAGDADGLVRLALSVIEASPGPVVRERIT</sequence>
<gene>
    <name evidence="3" type="ORF">C7R54_08310</name>
</gene>
<dbReference type="OrthoDB" id="5499754at2"/>
<dbReference type="InterPro" id="IPR051267">
    <property type="entry name" value="STEAP_metalloreductase"/>
</dbReference>
<evidence type="ECO:0000313" key="4">
    <source>
        <dbReference type="Proteomes" id="UP000290849"/>
    </source>
</evidence>
<keyword evidence="4" id="KW-1185">Reference proteome</keyword>
<name>A0A4V1MSD3_9BURK</name>
<accession>A0A4V1MSD3</accession>
<protein>
    <submittedName>
        <fullName evidence="3">NADP oxidoreductase</fullName>
    </submittedName>
</protein>
<dbReference type="PANTHER" id="PTHR14239:SF10">
    <property type="entry name" value="REDUCTASE"/>
    <property type="match status" value="1"/>
</dbReference>
<evidence type="ECO:0000259" key="2">
    <source>
        <dbReference type="Pfam" id="PF03807"/>
    </source>
</evidence>
<dbReference type="SUPFAM" id="SSF51735">
    <property type="entry name" value="NAD(P)-binding Rossmann-fold domains"/>
    <property type="match status" value="1"/>
</dbReference>
<reference evidence="3 4" key="1">
    <citation type="journal article" date="2017" name="Int. J. Syst. Evol. Microbiol.">
        <title>Achromobacter aloeverae sp. nov., isolated from the root of Aloe vera (L.) Burm.f.</title>
        <authorList>
            <person name="Kuncharoen N."/>
            <person name="Muramatsu Y."/>
            <person name="Shibata C."/>
            <person name="Kamakura Y."/>
            <person name="Nakagawa Y."/>
            <person name="Tanasupawat S."/>
        </authorList>
    </citation>
    <scope>NUCLEOTIDE SEQUENCE [LARGE SCALE GENOMIC DNA]</scope>
    <source>
        <strain evidence="3 4">AVA-1</strain>
    </source>
</reference>
<comment type="caution">
    <text evidence="3">The sequence shown here is derived from an EMBL/GenBank/DDBJ whole genome shotgun (WGS) entry which is preliminary data.</text>
</comment>
<evidence type="ECO:0000256" key="1">
    <source>
        <dbReference type="ARBA" id="ARBA00023002"/>
    </source>
</evidence>
<dbReference type="InterPro" id="IPR028939">
    <property type="entry name" value="P5C_Rdtase_cat_N"/>
</dbReference>
<organism evidence="3 4">
    <name type="scientific">Achromobacter aloeverae</name>
    <dbReference type="NCBI Taxonomy" id="1750518"/>
    <lineage>
        <taxon>Bacteria</taxon>
        <taxon>Pseudomonadati</taxon>
        <taxon>Pseudomonadota</taxon>
        <taxon>Betaproteobacteria</taxon>
        <taxon>Burkholderiales</taxon>
        <taxon>Alcaligenaceae</taxon>
        <taxon>Achromobacter</taxon>
    </lineage>
</organism>